<dbReference type="Proteomes" id="UP000284543">
    <property type="component" value="Unassembled WGS sequence"/>
</dbReference>
<dbReference type="EMBL" id="QRZM01000029">
    <property type="protein sequence ID" value="RGV68408.1"/>
    <property type="molecule type" value="Genomic_DNA"/>
</dbReference>
<dbReference type="PANTHER" id="PTHR32309:SF31">
    <property type="entry name" value="CAPSULAR EXOPOLYSACCHARIDE FAMILY"/>
    <property type="match status" value="1"/>
</dbReference>
<dbReference type="InterPro" id="IPR050445">
    <property type="entry name" value="Bact_polysacc_biosynth/exp"/>
</dbReference>
<dbReference type="AlphaFoldDB" id="A0A412YT14"/>
<organism evidence="2 3">
    <name type="scientific">Enterocloster bolteae</name>
    <dbReference type="NCBI Taxonomy" id="208479"/>
    <lineage>
        <taxon>Bacteria</taxon>
        <taxon>Bacillati</taxon>
        <taxon>Bacillota</taxon>
        <taxon>Clostridia</taxon>
        <taxon>Lachnospirales</taxon>
        <taxon>Lachnospiraceae</taxon>
        <taxon>Enterocloster</taxon>
    </lineage>
</organism>
<protein>
    <recommendedName>
        <fullName evidence="4">Capsular polysaccharide biosynthesis protein</fullName>
    </recommendedName>
</protein>
<feature type="transmembrane region" description="Helical" evidence="1">
    <location>
        <begin position="289"/>
        <end position="311"/>
    </location>
</feature>
<feature type="transmembrane region" description="Helical" evidence="1">
    <location>
        <begin position="20"/>
        <end position="40"/>
    </location>
</feature>
<evidence type="ECO:0008006" key="4">
    <source>
        <dbReference type="Google" id="ProtNLM"/>
    </source>
</evidence>
<keyword evidence="1" id="KW-0472">Membrane</keyword>
<dbReference type="RefSeq" id="WP_118019785.1">
    <property type="nucleotide sequence ID" value="NZ_CAURXV010000003.1"/>
</dbReference>
<keyword evidence="1" id="KW-1133">Transmembrane helix</keyword>
<evidence type="ECO:0000256" key="1">
    <source>
        <dbReference type="SAM" id="Phobius"/>
    </source>
</evidence>
<accession>A0A412YT14</accession>
<name>A0A412YT14_9FIRM</name>
<reference evidence="2 3" key="1">
    <citation type="submission" date="2018-08" db="EMBL/GenBank/DDBJ databases">
        <title>A genome reference for cultivated species of the human gut microbiota.</title>
        <authorList>
            <person name="Zou Y."/>
            <person name="Xue W."/>
            <person name="Luo G."/>
        </authorList>
    </citation>
    <scope>NUCLEOTIDE SEQUENCE [LARGE SCALE GENOMIC DNA]</scope>
    <source>
        <strain evidence="2 3">AF14-18</strain>
    </source>
</reference>
<sequence length="465" mass="52686">MYTDNYEQEINLKDLLFSVLYKWRILLLAAVVGMMLMGGYKTLKVTENRTSTEADESYEEEFERFIEEKAAVDKTIKNLKASIDEQNRYITNAPLMQINPYNEIVSAADVIVKSKESTGSNLNSLLALYKSSLLTGEYLDEMAEENGYESRHLKELMSITDEDMTSDLAHVSMTMSPSHENQQVIRLIHINVIGTDYQTTEKILTGILNELEILHVSYKTILGEHEIDIQKMPVSEKVDTALLDWQQKVRSNVGTLNKELEDSLKSQDSLKEPLVSTLVEHPINSSVKYAVIGFFAGGFIAAFFVCLQYVLMDRVASDKEIKSRFGLKSLGSFYRKPRRKMFGFIDNWLRSLAGDDKVWPDDAVLEMITTNIYNYASGKKKLFITGFASQEIIDRVCQQIHKDLPELCVETGRDMINNAAVRKIMADFEGVILVEERNVSRYSLIAQELELVSNIGGEVIGVVVS</sequence>
<keyword evidence="1" id="KW-0812">Transmembrane</keyword>
<gene>
    <name evidence="2" type="ORF">DWW02_29205</name>
</gene>
<dbReference type="PANTHER" id="PTHR32309">
    <property type="entry name" value="TYROSINE-PROTEIN KINASE"/>
    <property type="match status" value="1"/>
</dbReference>
<proteinExistence type="predicted"/>
<evidence type="ECO:0000313" key="3">
    <source>
        <dbReference type="Proteomes" id="UP000284543"/>
    </source>
</evidence>
<evidence type="ECO:0000313" key="2">
    <source>
        <dbReference type="EMBL" id="RGV68408.1"/>
    </source>
</evidence>
<comment type="caution">
    <text evidence="2">The sequence shown here is derived from an EMBL/GenBank/DDBJ whole genome shotgun (WGS) entry which is preliminary data.</text>
</comment>